<protein>
    <submittedName>
        <fullName evidence="1">Uncharacterized protein</fullName>
    </submittedName>
</protein>
<sequence>MAITGNKFEAWHSITIDLKTLYETKDKKLTDDSIIRIAKEQYDVILSKEDLEQMKKNFAFFN</sequence>
<name>X1LQD9_9ZZZZ</name>
<evidence type="ECO:0000313" key="1">
    <source>
        <dbReference type="EMBL" id="GAI04600.1"/>
    </source>
</evidence>
<accession>X1LQD9</accession>
<reference evidence="1" key="1">
    <citation type="journal article" date="2014" name="Front. Microbiol.">
        <title>High frequency of phylogenetically diverse reductive dehalogenase-homologous genes in deep subseafloor sedimentary metagenomes.</title>
        <authorList>
            <person name="Kawai M."/>
            <person name="Futagami T."/>
            <person name="Toyoda A."/>
            <person name="Takaki Y."/>
            <person name="Nishi S."/>
            <person name="Hori S."/>
            <person name="Arai W."/>
            <person name="Tsubouchi T."/>
            <person name="Morono Y."/>
            <person name="Uchiyama I."/>
            <person name="Ito T."/>
            <person name="Fujiyama A."/>
            <person name="Inagaki F."/>
            <person name="Takami H."/>
        </authorList>
    </citation>
    <scope>NUCLEOTIDE SEQUENCE</scope>
    <source>
        <strain evidence="1">Expedition CK06-06</strain>
    </source>
</reference>
<dbReference type="AlphaFoldDB" id="X1LQD9"/>
<gene>
    <name evidence="1" type="ORF">S06H3_17093</name>
</gene>
<proteinExistence type="predicted"/>
<dbReference type="EMBL" id="BARV01008512">
    <property type="protein sequence ID" value="GAI04600.1"/>
    <property type="molecule type" value="Genomic_DNA"/>
</dbReference>
<comment type="caution">
    <text evidence="1">The sequence shown here is derived from an EMBL/GenBank/DDBJ whole genome shotgun (WGS) entry which is preliminary data.</text>
</comment>
<organism evidence="1">
    <name type="scientific">marine sediment metagenome</name>
    <dbReference type="NCBI Taxonomy" id="412755"/>
    <lineage>
        <taxon>unclassified sequences</taxon>
        <taxon>metagenomes</taxon>
        <taxon>ecological metagenomes</taxon>
    </lineage>
</organism>